<dbReference type="Ensembl" id="ENSRFET00010021508.1">
    <property type="protein sequence ID" value="ENSRFEP00010019761.1"/>
    <property type="gene ID" value="ENSRFEG00010013282.1"/>
</dbReference>
<keyword evidence="6 10" id="KW-0732">Signal</keyword>
<evidence type="ECO:0000256" key="2">
    <source>
        <dbReference type="ARBA" id="ARBA00004613"/>
    </source>
</evidence>
<evidence type="ECO:0000256" key="8">
    <source>
        <dbReference type="ARBA" id="ARBA00023022"/>
    </source>
</evidence>
<evidence type="ECO:0000313" key="14">
    <source>
        <dbReference type="Proteomes" id="UP000472240"/>
    </source>
</evidence>
<evidence type="ECO:0000256" key="3">
    <source>
        <dbReference type="ARBA" id="ARBA00007371"/>
    </source>
</evidence>
<evidence type="ECO:0000259" key="11">
    <source>
        <dbReference type="Pfam" id="PF13841"/>
    </source>
</evidence>
<evidence type="ECO:0000256" key="6">
    <source>
        <dbReference type="ARBA" id="ARBA00022729"/>
    </source>
</evidence>
<reference evidence="13 14" key="1">
    <citation type="journal article" date="2015" name="Annu Rev Anim Biosci">
        <title>The Genome 10K Project: a way forward.</title>
        <authorList>
            <person name="Koepfli K.P."/>
            <person name="Paten B."/>
            <person name="O'Brien S.J."/>
            <person name="Koepfli K.P."/>
            <person name="Paten B."/>
            <person name="Antunes A."/>
            <person name="Belov K."/>
            <person name="Bustamante C."/>
            <person name="Castoe T.A."/>
            <person name="Clawson H."/>
            <person name="Crawford A.J."/>
            <person name="Diekhans M."/>
            <person name="Distel D."/>
            <person name="Durbin R."/>
            <person name="Earl D."/>
            <person name="Fujita M.K."/>
            <person name="Gamble T."/>
            <person name="Georges A."/>
            <person name="Gemmell N."/>
            <person name="Gilbert M.T."/>
            <person name="Graves J.M."/>
            <person name="Green R.E."/>
            <person name="Hickey G."/>
            <person name="Jarvis E.D."/>
            <person name="Johnson W."/>
            <person name="Komissarov A."/>
            <person name="Korf I."/>
            <person name="Kuhn R."/>
            <person name="Larkin D.M."/>
            <person name="Lewin H."/>
            <person name="Lopez J.V."/>
            <person name="Ma J."/>
            <person name="Marques-Bonet T."/>
            <person name="Miller W."/>
            <person name="Murphy R."/>
            <person name="Pevzner P."/>
            <person name="Shapiro B."/>
            <person name="Steiner C."/>
            <person name="Tamazian G."/>
            <person name="Venkatesh B."/>
            <person name="Wang J."/>
            <person name="Wayne R."/>
            <person name="Wiley E."/>
            <person name="Yang H."/>
            <person name="Zhang G."/>
            <person name="Haussler D."/>
            <person name="Ryder O."/>
            <person name="O'Brien S.J."/>
        </authorList>
    </citation>
    <scope>NUCLEOTIDE SEQUENCE</scope>
</reference>
<dbReference type="GO" id="GO:0045087">
    <property type="term" value="P:innate immune response"/>
    <property type="evidence" value="ECO:0007669"/>
    <property type="project" value="InterPro"/>
</dbReference>
<dbReference type="InterPro" id="IPR025933">
    <property type="entry name" value="Beta_defensin_dom"/>
</dbReference>
<feature type="chain" id="PRO_5044517301" description="Beta-defensin" evidence="10">
    <location>
        <begin position="19"/>
        <end position="100"/>
    </location>
</feature>
<feature type="signal peptide" evidence="10">
    <location>
        <begin position="1"/>
        <end position="18"/>
    </location>
</feature>
<dbReference type="GeneID" id="117016297"/>
<keyword evidence="4 10" id="KW-0964">Secreted</keyword>
<keyword evidence="14" id="KW-1185">Reference proteome</keyword>
<keyword evidence="9" id="KW-1015">Disulfide bond</keyword>
<dbReference type="AlphaFoldDB" id="A0A671F2F2"/>
<keyword evidence="7 10" id="KW-0211">Defensin</keyword>
<dbReference type="GO" id="GO:0005576">
    <property type="term" value="C:extracellular region"/>
    <property type="evidence" value="ECO:0007669"/>
    <property type="project" value="UniProtKB-SubCell"/>
</dbReference>
<dbReference type="OrthoDB" id="9833815at2759"/>
<reference evidence="13 14" key="2">
    <citation type="journal article" date="2018" name="Annu Rev Anim Biosci">
        <title>Bat Biology, Genomes, and the Bat1K Project: To Generate Chromosome-Level Genomes for All Living Bat Species.</title>
        <authorList>
            <person name="Teeling E.C."/>
            <person name="Vernes S.C."/>
            <person name="Davalos L.M."/>
            <person name="Ray D.A."/>
            <person name="Gilbert M.T.P."/>
            <person name="Myers E."/>
        </authorList>
    </citation>
    <scope>NUCLEOTIDE SEQUENCE</scope>
</reference>
<accession>A0A671F2F2</accession>
<evidence type="ECO:0000313" key="12">
    <source>
        <dbReference type="EMBL" id="KAF6284254.1"/>
    </source>
</evidence>
<evidence type="ECO:0000313" key="15">
    <source>
        <dbReference type="Proteomes" id="UP000585614"/>
    </source>
</evidence>
<reference evidence="13 14" key="3">
    <citation type="submission" date="2018-12" db="EMBL/GenBank/DDBJ databases">
        <title>G10K-VGP greater horseshoe bat female genome, primary haplotype.</title>
        <authorList>
            <person name="Teeling E."/>
            <person name="Myers G."/>
            <person name="Vernes S."/>
            <person name="Pippel M."/>
            <person name="Winkler S."/>
            <person name="Fedrigo O."/>
            <person name="Rhie A."/>
            <person name="Koren S."/>
            <person name="Phillippy A."/>
            <person name="Lewin H."/>
            <person name="Damas J."/>
            <person name="Howe K."/>
            <person name="Mountcastle J."/>
            <person name="Jarvis E.D."/>
        </authorList>
    </citation>
    <scope>NUCLEOTIDE SEQUENCE [LARGE SCALE GENOMIC DNA]</scope>
</reference>
<evidence type="ECO:0000313" key="13">
    <source>
        <dbReference type="Ensembl" id="ENSRFEP00010019761.1"/>
    </source>
</evidence>
<sequence>MSLLLIIAILLFQKSTVTEQLKKCWGEYIQGHCRKICKVSEIREVLCENGRYCCLSIVKLEARRKITKPPRPKPMTYAVTFPQDYDTTTGSYLIPKTNST</sequence>
<reference evidence="13" key="5">
    <citation type="submission" date="2025-05" db="UniProtKB">
        <authorList>
            <consortium name="Ensembl"/>
        </authorList>
    </citation>
    <scope>IDENTIFICATION</scope>
</reference>
<evidence type="ECO:0000256" key="7">
    <source>
        <dbReference type="ARBA" id="ARBA00022940"/>
    </source>
</evidence>
<dbReference type="GeneTree" id="ENSGT00530000064502"/>
<dbReference type="GO" id="GO:0061844">
    <property type="term" value="P:antimicrobial humoral immune response mediated by antimicrobial peptide"/>
    <property type="evidence" value="ECO:0007669"/>
    <property type="project" value="Ensembl"/>
</dbReference>
<evidence type="ECO:0000256" key="1">
    <source>
        <dbReference type="ARBA" id="ARBA00002878"/>
    </source>
</evidence>
<organism evidence="13 14">
    <name type="scientific">Rhinolophus ferrumequinum</name>
    <name type="common">Greater horseshoe bat</name>
    <dbReference type="NCBI Taxonomy" id="59479"/>
    <lineage>
        <taxon>Eukaryota</taxon>
        <taxon>Metazoa</taxon>
        <taxon>Chordata</taxon>
        <taxon>Craniata</taxon>
        <taxon>Vertebrata</taxon>
        <taxon>Euteleostomi</taxon>
        <taxon>Mammalia</taxon>
        <taxon>Eutheria</taxon>
        <taxon>Laurasiatheria</taxon>
        <taxon>Chiroptera</taxon>
        <taxon>Yinpterochiroptera</taxon>
        <taxon>Rhinolophoidea</taxon>
        <taxon>Rhinolophidae</taxon>
        <taxon>Rhinolophinae</taxon>
        <taxon>Rhinolophus</taxon>
    </lineage>
</organism>
<name>A0A671F2F2_RHIFE</name>
<comment type="subcellular location">
    <subcellularLocation>
        <location evidence="2 10">Secreted</location>
    </subcellularLocation>
</comment>
<dbReference type="GO" id="GO:0050829">
    <property type="term" value="P:defense response to Gram-negative bacterium"/>
    <property type="evidence" value="ECO:0007669"/>
    <property type="project" value="Ensembl"/>
</dbReference>
<dbReference type="Proteomes" id="UP000585614">
    <property type="component" value="Unassembled WGS sequence"/>
</dbReference>
<keyword evidence="5 10" id="KW-0929">Antimicrobial</keyword>
<keyword evidence="8 10" id="KW-0044">Antibiotic</keyword>
<dbReference type="PANTHER" id="PTHR15001:SF3">
    <property type="entry name" value="BETA-DEFENSIN 123"/>
    <property type="match status" value="1"/>
</dbReference>
<dbReference type="CTD" id="140850"/>
<comment type="function">
    <text evidence="1 10">Has antibacterial activity.</text>
</comment>
<evidence type="ECO:0000256" key="5">
    <source>
        <dbReference type="ARBA" id="ARBA00022529"/>
    </source>
</evidence>
<evidence type="ECO:0000256" key="4">
    <source>
        <dbReference type="ARBA" id="ARBA00022525"/>
    </source>
</evidence>
<evidence type="ECO:0000256" key="10">
    <source>
        <dbReference type="RuleBase" id="RU231113"/>
    </source>
</evidence>
<reference evidence="12 15" key="4">
    <citation type="journal article" date="2020" name="Nature">
        <title>Six reference-quality genomes reveal evolution of bat adaptations.</title>
        <authorList>
            <person name="Jebb D."/>
            <person name="Huang Z."/>
            <person name="Pippel M."/>
            <person name="Hughes G.M."/>
            <person name="Lavrichenko K."/>
            <person name="Devanna P."/>
            <person name="Winkler S."/>
            <person name="Jermiin L.S."/>
            <person name="Skirmuntt E.C."/>
            <person name="Katzourakis A."/>
            <person name="Burkitt-Gray L."/>
            <person name="Ray D.A."/>
            <person name="Sullivan K.A.M."/>
            <person name="Roscito J.G."/>
            <person name="Kirilenko B.M."/>
            <person name="Davalos L.M."/>
            <person name="Corthals A.P."/>
            <person name="Power M.L."/>
            <person name="Jones G."/>
            <person name="Ransome R.D."/>
            <person name="Dechmann D.K.N."/>
            <person name="Locatelli A.G."/>
            <person name="Puechmaille S.J."/>
            <person name="Fedrigo O."/>
            <person name="Jarvis E.D."/>
            <person name="Hiller M."/>
            <person name="Vernes S.C."/>
            <person name="Myers E.W."/>
            <person name="Teeling E.C."/>
        </authorList>
    </citation>
    <scope>NUCLEOTIDE SEQUENCE [LARGE SCALE GENOMIC DNA]</scope>
    <source>
        <strain evidence="12">MRhiFer1</strain>
        <tissue evidence="12">Lung</tissue>
    </source>
</reference>
<dbReference type="RefSeq" id="XP_032951383.1">
    <property type="nucleotide sequence ID" value="XM_033095492.1"/>
</dbReference>
<dbReference type="Pfam" id="PF13841">
    <property type="entry name" value="Defensin_beta_2"/>
    <property type="match status" value="1"/>
</dbReference>
<dbReference type="EMBL" id="JACAGC010000023">
    <property type="protein sequence ID" value="KAF6284254.1"/>
    <property type="molecule type" value="Genomic_DNA"/>
</dbReference>
<dbReference type="OMA" id="KKCWGEY"/>
<dbReference type="KEGG" id="rfq:117016297"/>
<proteinExistence type="inferred from homology"/>
<dbReference type="PANTHER" id="PTHR15001">
    <property type="entry name" value="BETA-DEFENSIN 123-RELATED"/>
    <property type="match status" value="1"/>
</dbReference>
<protein>
    <recommendedName>
        <fullName evidence="10">Beta-defensin</fullName>
    </recommendedName>
</protein>
<dbReference type="InterPro" id="IPR050544">
    <property type="entry name" value="Beta-defensin"/>
</dbReference>
<comment type="similarity">
    <text evidence="3 10">Belongs to the beta-defensin family.</text>
</comment>
<dbReference type="Proteomes" id="UP000472240">
    <property type="component" value="Chromosome 23"/>
</dbReference>
<evidence type="ECO:0000256" key="9">
    <source>
        <dbReference type="ARBA" id="ARBA00023157"/>
    </source>
</evidence>
<feature type="domain" description="Beta-defensin" evidence="11">
    <location>
        <begin position="23"/>
        <end position="54"/>
    </location>
</feature>
<gene>
    <name evidence="13" type="primary">DEFB127</name>
    <name evidence="12" type="ORF">mRhiFer1_003807</name>
</gene>